<evidence type="ECO:0000313" key="10">
    <source>
        <dbReference type="Proteomes" id="UP000019086"/>
    </source>
</evidence>
<dbReference type="InterPro" id="IPR029063">
    <property type="entry name" value="SAM-dependent_MTases_sf"/>
</dbReference>
<dbReference type="GO" id="GO:0032259">
    <property type="term" value="P:methylation"/>
    <property type="evidence" value="ECO:0007669"/>
    <property type="project" value="UniProtKB-KW"/>
</dbReference>
<comment type="catalytic activity">
    <reaction evidence="7">
        <text>a 2'-deoxyadenosine in DNA + S-adenosyl-L-methionine = an N(6)-methyl-2'-deoxyadenosine in DNA + S-adenosyl-L-homocysteine + H(+)</text>
        <dbReference type="Rhea" id="RHEA:15197"/>
        <dbReference type="Rhea" id="RHEA-COMP:12418"/>
        <dbReference type="Rhea" id="RHEA-COMP:12419"/>
        <dbReference type="ChEBI" id="CHEBI:15378"/>
        <dbReference type="ChEBI" id="CHEBI:57856"/>
        <dbReference type="ChEBI" id="CHEBI:59789"/>
        <dbReference type="ChEBI" id="CHEBI:90615"/>
        <dbReference type="ChEBI" id="CHEBI:90616"/>
        <dbReference type="EC" id="2.1.1.72"/>
    </reaction>
</comment>
<evidence type="ECO:0000313" key="9">
    <source>
        <dbReference type="EMBL" id="AHG87288.1"/>
    </source>
</evidence>
<dbReference type="RefSeq" id="WP_025289910.1">
    <property type="nucleotide sequence ID" value="NZ_CP006956.1"/>
</dbReference>
<dbReference type="PATRIC" id="fig|1263832.3.peg.2049"/>
<dbReference type="REBASE" id="636147">
    <property type="entry name" value="M2.Btr190ORF20590P"/>
</dbReference>
<evidence type="ECO:0000256" key="1">
    <source>
        <dbReference type="ARBA" id="ARBA00011900"/>
    </source>
</evidence>
<dbReference type="AlphaFoldDB" id="W0RD28"/>
<dbReference type="PANTHER" id="PTHR33841">
    <property type="entry name" value="DNA METHYLTRANSFERASE YEEA-RELATED"/>
    <property type="match status" value="1"/>
</dbReference>
<dbReference type="Proteomes" id="UP000019086">
    <property type="component" value="Chromosome"/>
</dbReference>
<dbReference type="EMBL" id="CP006956">
    <property type="protein sequence ID" value="AHG87288.1"/>
    <property type="molecule type" value="Genomic_DNA"/>
</dbReference>
<keyword evidence="3 9" id="KW-0808">Transferase</keyword>
<dbReference type="SUPFAM" id="SSF53335">
    <property type="entry name" value="S-adenosyl-L-methionine-dependent methyltransferases"/>
    <property type="match status" value="1"/>
</dbReference>
<dbReference type="GO" id="GO:0009007">
    <property type="term" value="F:site-specific DNA-methyltransferase (adenine-specific) activity"/>
    <property type="evidence" value="ECO:0007669"/>
    <property type="project" value="UniProtKB-EC"/>
</dbReference>
<evidence type="ECO:0000256" key="5">
    <source>
        <dbReference type="ARBA" id="ARBA00022747"/>
    </source>
</evidence>
<evidence type="ECO:0000256" key="2">
    <source>
        <dbReference type="ARBA" id="ARBA00022603"/>
    </source>
</evidence>
<evidence type="ECO:0000256" key="6">
    <source>
        <dbReference type="ARBA" id="ARBA00023125"/>
    </source>
</evidence>
<dbReference type="InterPro" id="IPR002052">
    <property type="entry name" value="DNA_methylase_N6_adenine_CS"/>
</dbReference>
<dbReference type="Gene3D" id="3.40.50.150">
    <property type="entry name" value="Vaccinia Virus protein VP39"/>
    <property type="match status" value="1"/>
</dbReference>
<keyword evidence="5" id="KW-0680">Restriction system</keyword>
<proteinExistence type="predicted"/>
<dbReference type="PROSITE" id="PS00092">
    <property type="entry name" value="N6_MTASE"/>
    <property type="match status" value="1"/>
</dbReference>
<dbReference type="KEGG" id="btra:F544_20600"/>
<name>W0RD28_BIBTR</name>
<accession>W0RD28</accession>
<dbReference type="GO" id="GO:0003677">
    <property type="term" value="F:DNA binding"/>
    <property type="evidence" value="ECO:0007669"/>
    <property type="project" value="UniProtKB-KW"/>
</dbReference>
<gene>
    <name evidence="9" type="ORF">F544_20600</name>
</gene>
<evidence type="ECO:0000259" key="8">
    <source>
        <dbReference type="Pfam" id="PF07669"/>
    </source>
</evidence>
<protein>
    <recommendedName>
        <fullName evidence="1">site-specific DNA-methyltransferase (adenine-specific)</fullName>
        <ecNumber evidence="1">2.1.1.72</ecNumber>
    </recommendedName>
</protein>
<dbReference type="HOGENOM" id="CLU_024181_1_0_6"/>
<organism evidence="9 10">
    <name type="scientific">Bibersteinia trehalosi USDA-ARS-USMARC-190</name>
    <dbReference type="NCBI Taxonomy" id="1263832"/>
    <lineage>
        <taxon>Bacteria</taxon>
        <taxon>Pseudomonadati</taxon>
        <taxon>Pseudomonadota</taxon>
        <taxon>Gammaproteobacteria</taxon>
        <taxon>Pasteurellales</taxon>
        <taxon>Pasteurellaceae</taxon>
        <taxon>Bibersteinia</taxon>
    </lineage>
</organism>
<dbReference type="InterPro" id="IPR050953">
    <property type="entry name" value="N4_N6_ade-DNA_methylase"/>
</dbReference>
<evidence type="ECO:0000256" key="4">
    <source>
        <dbReference type="ARBA" id="ARBA00022691"/>
    </source>
</evidence>
<evidence type="ECO:0000256" key="3">
    <source>
        <dbReference type="ARBA" id="ARBA00022679"/>
    </source>
</evidence>
<dbReference type="Pfam" id="PF07669">
    <property type="entry name" value="Eco57I"/>
    <property type="match status" value="1"/>
</dbReference>
<keyword evidence="2 9" id="KW-0489">Methyltransferase</keyword>
<feature type="domain" description="Type II methyltransferase M.TaqI-like" evidence="8">
    <location>
        <begin position="90"/>
        <end position="266"/>
    </location>
</feature>
<sequence>MTDLAQLNYNPDVLSCLANLSNDEVFTPPDVVNQMLDRLPERLWSDPNAKFLDPVSKSGVFLREIAKRLIKGLETQIPDLQTRLNHIFSQQLYGIAITELTALLSRRSLYCAKKANGEYSICTVFETEEGNIFKPKAVHKWENGKCSECGAAQAVYDRFDHQENHAYAFIHQQARKELGLETMKFDVIIGNPPYQLSDGGGTGSSAKSIYHQFVQQAKKLKPDYLIMITPSRWFAGGKGLDEFRDEMLSDRSIKEITDYIDSNDCFPGVDISGGVSYFLWEKGYSGDCLINTIDGGEITSSLKRPLKEEGADTFIRFNEAIPIIRKVKKFDELSFSELVFSRKPFGIPSSYNSYYSSGKTIVLYSSAGEKYVHINEISNNIDLVRKYKVYISKAYGERISSNFWVTGKPFLGKPNTACTETYLVIGEFDNEQICENVMSYIRTRFFRFLVLLKKNTQNSSKSTYSFVPQQDFSKSWTDEELYQKYGLSEEEIAFIEKMVRPMELGDE</sequence>
<keyword evidence="6" id="KW-0238">DNA-binding</keyword>
<dbReference type="PANTHER" id="PTHR33841:SF6">
    <property type="entry name" value="TYPE II METHYLTRANSFERASE M.HINDII"/>
    <property type="match status" value="1"/>
</dbReference>
<dbReference type="InterPro" id="IPR011639">
    <property type="entry name" value="MethylTrfase_TaqI-like_dom"/>
</dbReference>
<reference evidence="9 10" key="1">
    <citation type="submission" date="2013-12" db="EMBL/GenBank/DDBJ databases">
        <title>Annotation of the Bibersteinia trehalosi USDA-ARS-USMARC-190 complete genome.</title>
        <authorList>
            <person name="Harhay G.P."/>
            <person name="McVey S."/>
            <person name="Clawson M.L."/>
            <person name="Bono J."/>
            <person name="Heaton M.P."/>
            <person name="Chitko-Mckown C.G."/>
            <person name="Harhay D.M."/>
            <person name="Smith T.P.L."/>
        </authorList>
    </citation>
    <scope>NUCLEOTIDE SEQUENCE [LARGE SCALE GENOMIC DNA]</scope>
    <source>
        <strain evidence="9 10">USDA-ARS-USMARC-190</strain>
    </source>
</reference>
<keyword evidence="4" id="KW-0949">S-adenosyl-L-methionine</keyword>
<dbReference type="PRINTS" id="PR00507">
    <property type="entry name" value="N12N6MTFRASE"/>
</dbReference>
<dbReference type="GO" id="GO:0009307">
    <property type="term" value="P:DNA restriction-modification system"/>
    <property type="evidence" value="ECO:0007669"/>
    <property type="project" value="UniProtKB-KW"/>
</dbReference>
<evidence type="ECO:0000256" key="7">
    <source>
        <dbReference type="ARBA" id="ARBA00047942"/>
    </source>
</evidence>
<dbReference type="EC" id="2.1.1.72" evidence="1"/>